<keyword evidence="1" id="KW-1185">Reference proteome</keyword>
<protein>
    <submittedName>
        <fullName evidence="2">Uncharacterized protein</fullName>
    </submittedName>
</protein>
<evidence type="ECO:0000313" key="1">
    <source>
        <dbReference type="Proteomes" id="UP000036681"/>
    </source>
</evidence>
<name>A0A9J2P3L2_ASCLU</name>
<dbReference type="AlphaFoldDB" id="A0A9J2P3L2"/>
<proteinExistence type="predicted"/>
<evidence type="ECO:0000313" key="2">
    <source>
        <dbReference type="WBParaSite" id="ALUE_0000443701-mRNA-1"/>
    </source>
</evidence>
<sequence length="78" mass="8692">MHASTSAVAFEFSLPLQRCECNRFPTLASCEISHTKTRSFLKTVRNNRIEFRRIISLGKSADRLSTGNSSGRAKNNSS</sequence>
<dbReference type="WBParaSite" id="ALUE_0000443701-mRNA-1">
    <property type="protein sequence ID" value="ALUE_0000443701-mRNA-1"/>
    <property type="gene ID" value="ALUE_0000443701"/>
</dbReference>
<accession>A0A9J2P3L2</accession>
<dbReference type="Proteomes" id="UP000036681">
    <property type="component" value="Unplaced"/>
</dbReference>
<reference evidence="2" key="1">
    <citation type="submission" date="2023-03" db="UniProtKB">
        <authorList>
            <consortium name="WormBaseParasite"/>
        </authorList>
    </citation>
    <scope>IDENTIFICATION</scope>
</reference>
<organism evidence="1 2">
    <name type="scientific">Ascaris lumbricoides</name>
    <name type="common">Giant roundworm</name>
    <dbReference type="NCBI Taxonomy" id="6252"/>
    <lineage>
        <taxon>Eukaryota</taxon>
        <taxon>Metazoa</taxon>
        <taxon>Ecdysozoa</taxon>
        <taxon>Nematoda</taxon>
        <taxon>Chromadorea</taxon>
        <taxon>Rhabditida</taxon>
        <taxon>Spirurina</taxon>
        <taxon>Ascaridomorpha</taxon>
        <taxon>Ascaridoidea</taxon>
        <taxon>Ascarididae</taxon>
        <taxon>Ascaris</taxon>
    </lineage>
</organism>